<dbReference type="GO" id="GO:0046872">
    <property type="term" value="F:metal ion binding"/>
    <property type="evidence" value="ECO:0007669"/>
    <property type="project" value="UniProtKB-UniRule"/>
</dbReference>
<gene>
    <name evidence="9" type="ORF">CAS74_002491</name>
</gene>
<comment type="catalytic activity">
    <reaction evidence="6 7">
        <text>beta-D-fructose 6-phosphate = dihydroxyacetone + D-glyceraldehyde 3-phosphate</text>
        <dbReference type="Rhea" id="RHEA:28002"/>
        <dbReference type="ChEBI" id="CHEBI:16016"/>
        <dbReference type="ChEBI" id="CHEBI:57634"/>
        <dbReference type="ChEBI" id="CHEBI:59776"/>
    </reaction>
</comment>
<dbReference type="PANTHER" id="PTHR12260:SF6">
    <property type="entry name" value="DAMAGE-CONTROL PHOSPHATASE ARMT1"/>
    <property type="match status" value="1"/>
</dbReference>
<keyword evidence="4 7" id="KW-0378">Hydrolase</keyword>
<evidence type="ECO:0000256" key="4">
    <source>
        <dbReference type="ARBA" id="ARBA00022801"/>
    </source>
</evidence>
<feature type="domain" description="Damage-control phosphatase ARMT1-like metal-binding" evidence="8">
    <location>
        <begin position="21"/>
        <end position="423"/>
    </location>
</feature>
<dbReference type="InterPro" id="IPR036075">
    <property type="entry name" value="ARMT-1-like_metal-bd_sf"/>
</dbReference>
<dbReference type="Pfam" id="PF01937">
    <property type="entry name" value="ARMT1-like_dom"/>
    <property type="match status" value="1"/>
</dbReference>
<comment type="cofactor">
    <cofactor evidence="7">
        <name>Mn(2+)</name>
        <dbReference type="ChEBI" id="CHEBI:29035"/>
    </cofactor>
    <cofactor evidence="7">
        <name>Ni(2+)</name>
        <dbReference type="ChEBI" id="CHEBI:49786"/>
    </cofactor>
</comment>
<keyword evidence="5 7" id="KW-0464">Manganese</keyword>
<dbReference type="GO" id="GO:0103026">
    <property type="term" value="F:fructose-1-phosphatase activity"/>
    <property type="evidence" value="ECO:0007669"/>
    <property type="project" value="RHEA"/>
</dbReference>
<protein>
    <recommendedName>
        <fullName evidence="7">Sugar phosphate phosphatase</fullName>
        <ecNumber evidence="7">3.1.3.-</ecNumber>
    </recommendedName>
</protein>
<dbReference type="EC" id="3.1.3.-" evidence="7"/>
<accession>A0A1Z8JQ91</accession>
<proteinExistence type="inferred from homology"/>
<dbReference type="SUPFAM" id="SSF111321">
    <property type="entry name" value="AF1104-like"/>
    <property type="match status" value="1"/>
</dbReference>
<evidence type="ECO:0000313" key="9">
    <source>
        <dbReference type="EMBL" id="OUT22746.1"/>
    </source>
</evidence>
<comment type="function">
    <text evidence="7">Metal-dependent phosphatase that shows phosphatase activity against several substrates, including fructose-1-phosphate and fructose-6-phosphate. Its preference for fructose-1-phosphate, a strong glycating agent that causes DNA damage rather than a canonical yeast metabolite, suggests a damage-control function in hexose phosphate metabolism.</text>
</comment>
<comment type="caution">
    <text evidence="9">The sequence shown here is derived from an EMBL/GenBank/DDBJ whole genome shotgun (WGS) entry which is preliminary data.</text>
</comment>
<evidence type="ECO:0000259" key="8">
    <source>
        <dbReference type="Pfam" id="PF01937"/>
    </source>
</evidence>
<keyword evidence="3 7" id="KW-0479">Metal-binding</keyword>
<evidence type="ECO:0000313" key="10">
    <source>
        <dbReference type="Proteomes" id="UP000195871"/>
    </source>
</evidence>
<dbReference type="AlphaFoldDB" id="A0A1Z8JQ91"/>
<dbReference type="Gene3D" id="3.40.50.10880">
    <property type="entry name" value="Uncharacterised protein PF01937, DUF89, domain 3"/>
    <property type="match status" value="1"/>
</dbReference>
<comment type="domain">
    <text evidence="7">Subfamily III proteins have a conserved RTxK motif about 40-50 residues from the C-terminus; the threonine may be replaced by serine or cysteine.</text>
</comment>
<dbReference type="GO" id="GO:0006974">
    <property type="term" value="P:DNA damage response"/>
    <property type="evidence" value="ECO:0007669"/>
    <property type="project" value="TreeGrafter"/>
</dbReference>
<sequence length="455" mass="52586">MSSIPPVYNLGDPKSFAFSTCRERWPKIMKRAKADVISHIEKSNDKELKEQGEVIARDIDTIIASFHGNAPIKRFSSKDVSLIPSLQSYNDELDTLDSQPSWLNGPWLFTECYLYRLLDLKIKQHSKWFEFDVFEDLKRSTFKSSQSGIYELAIRSKCLSEELKRTSEPDIEKLKILFEEFIDISLWGNATDLSLLANATLEDIQSRQGKEARAKSAKNIIDNDLPEAWERLLSVPFEQRRIDIVLDNAGFEFYTDLGLTLFLLDSKLVNNVTFHCKTRPWMVSDTMVKDFDLWIQDMKNTEWFPDHREELDYFVDSIISYYKCGKFHLTDSEFWTSALDYWRLSPEETKYGGAQLYEYFQDSTIVIIKGDLNYRKLTGDREWPKTTPFKTALNSLAHSNIHILALRTCKADVCVGLPDGLEEELVENWKKAGNEVGELWCSSGKWAVISYSPGN</sequence>
<dbReference type="InterPro" id="IPR039763">
    <property type="entry name" value="ARMT1"/>
</dbReference>
<dbReference type="EMBL" id="NHMM01000003">
    <property type="protein sequence ID" value="OUT22746.1"/>
    <property type="molecule type" value="Genomic_DNA"/>
</dbReference>
<evidence type="ECO:0000256" key="7">
    <source>
        <dbReference type="RuleBase" id="RU367030"/>
    </source>
</evidence>
<reference evidence="9 10" key="1">
    <citation type="submission" date="2017-05" db="EMBL/GenBank/DDBJ databases">
        <title>The Genome Sequence of Candida krusei Ckrusei653.</title>
        <authorList>
            <person name="Cuomo C."/>
            <person name="Forche A."/>
            <person name="Young S."/>
            <person name="Abouelleil A."/>
            <person name="Cao P."/>
            <person name="Chapman S."/>
            <person name="Cusick C."/>
            <person name="Shea T."/>
            <person name="Nusbaum C."/>
            <person name="Birren B."/>
        </authorList>
    </citation>
    <scope>NUCLEOTIDE SEQUENCE [LARGE SCALE GENOMIC DNA]</scope>
    <source>
        <strain evidence="9 10">Ckrusei653</strain>
    </source>
</reference>
<evidence type="ECO:0000256" key="2">
    <source>
        <dbReference type="ARBA" id="ARBA00009519"/>
    </source>
</evidence>
<evidence type="ECO:0000256" key="1">
    <source>
        <dbReference type="ARBA" id="ARBA00001326"/>
    </source>
</evidence>
<name>A0A1Z8JQ91_PICKU</name>
<dbReference type="PANTHER" id="PTHR12260">
    <property type="entry name" value="DAMAGE-CONTROL PHOSPHATASE ARMT1"/>
    <property type="match status" value="1"/>
</dbReference>
<dbReference type="Proteomes" id="UP000195871">
    <property type="component" value="Unassembled WGS sequence"/>
</dbReference>
<evidence type="ECO:0000256" key="5">
    <source>
        <dbReference type="ARBA" id="ARBA00023211"/>
    </source>
</evidence>
<evidence type="ECO:0000256" key="6">
    <source>
        <dbReference type="ARBA" id="ARBA00048809"/>
    </source>
</evidence>
<organism evidence="9 10">
    <name type="scientific">Pichia kudriavzevii</name>
    <name type="common">Yeast</name>
    <name type="synonym">Issatchenkia orientalis</name>
    <dbReference type="NCBI Taxonomy" id="4909"/>
    <lineage>
        <taxon>Eukaryota</taxon>
        <taxon>Fungi</taxon>
        <taxon>Dikarya</taxon>
        <taxon>Ascomycota</taxon>
        <taxon>Saccharomycotina</taxon>
        <taxon>Pichiomycetes</taxon>
        <taxon>Pichiales</taxon>
        <taxon>Pichiaceae</taxon>
        <taxon>Pichia</taxon>
    </lineage>
</organism>
<dbReference type="Gene3D" id="1.20.930.60">
    <property type="match status" value="1"/>
</dbReference>
<dbReference type="InterPro" id="IPR002791">
    <property type="entry name" value="ARMT1-like_metal-bd"/>
</dbReference>
<dbReference type="GO" id="GO:0005634">
    <property type="term" value="C:nucleus"/>
    <property type="evidence" value="ECO:0007669"/>
    <property type="project" value="TreeGrafter"/>
</dbReference>
<dbReference type="VEuPathDB" id="FungiDB:C5L36_0D05080"/>
<evidence type="ECO:0000256" key="3">
    <source>
        <dbReference type="ARBA" id="ARBA00022723"/>
    </source>
</evidence>
<comment type="catalytic activity">
    <reaction evidence="1 7">
        <text>beta-D-fructose 1-phosphate + H2O = D-fructose + phosphate</text>
        <dbReference type="Rhea" id="RHEA:35603"/>
        <dbReference type="ChEBI" id="CHEBI:15377"/>
        <dbReference type="ChEBI" id="CHEBI:37721"/>
        <dbReference type="ChEBI" id="CHEBI:43474"/>
        <dbReference type="ChEBI" id="CHEBI:138881"/>
    </reaction>
</comment>
<comment type="similarity">
    <text evidence="2 7">Belongs to the damage-control phosphatase family. Sugar phosphate phosphatase III subfamily.</text>
</comment>
<dbReference type="GO" id="GO:0097023">
    <property type="term" value="F:fructose 6-phosphate aldolase activity"/>
    <property type="evidence" value="ECO:0007669"/>
    <property type="project" value="RHEA"/>
</dbReference>